<evidence type="ECO:0000313" key="1">
    <source>
        <dbReference type="EMBL" id="JAH34345.1"/>
    </source>
</evidence>
<proteinExistence type="predicted"/>
<protein>
    <submittedName>
        <fullName evidence="1">Uncharacterized protein</fullName>
    </submittedName>
</protein>
<reference evidence="1" key="1">
    <citation type="submission" date="2014-11" db="EMBL/GenBank/DDBJ databases">
        <authorList>
            <person name="Amaro Gonzalez C."/>
        </authorList>
    </citation>
    <scope>NUCLEOTIDE SEQUENCE</scope>
</reference>
<reference evidence="1" key="2">
    <citation type="journal article" date="2015" name="Fish Shellfish Immunol.">
        <title>Early steps in the European eel (Anguilla anguilla)-Vibrio vulnificus interaction in the gills: Role of the RtxA13 toxin.</title>
        <authorList>
            <person name="Callol A."/>
            <person name="Pajuelo D."/>
            <person name="Ebbesson L."/>
            <person name="Teles M."/>
            <person name="MacKenzie S."/>
            <person name="Amaro C."/>
        </authorList>
    </citation>
    <scope>NUCLEOTIDE SEQUENCE</scope>
</reference>
<dbReference type="EMBL" id="GBXM01074232">
    <property type="protein sequence ID" value="JAH34345.1"/>
    <property type="molecule type" value="Transcribed_RNA"/>
</dbReference>
<dbReference type="AlphaFoldDB" id="A0A0E9S122"/>
<organism evidence="1">
    <name type="scientific">Anguilla anguilla</name>
    <name type="common">European freshwater eel</name>
    <name type="synonym">Muraena anguilla</name>
    <dbReference type="NCBI Taxonomy" id="7936"/>
    <lineage>
        <taxon>Eukaryota</taxon>
        <taxon>Metazoa</taxon>
        <taxon>Chordata</taxon>
        <taxon>Craniata</taxon>
        <taxon>Vertebrata</taxon>
        <taxon>Euteleostomi</taxon>
        <taxon>Actinopterygii</taxon>
        <taxon>Neopterygii</taxon>
        <taxon>Teleostei</taxon>
        <taxon>Anguilliformes</taxon>
        <taxon>Anguillidae</taxon>
        <taxon>Anguilla</taxon>
    </lineage>
</organism>
<sequence length="29" mass="3285">MEIHFAVQFANRTISCGNPFFSIGRDIVN</sequence>
<name>A0A0E9S122_ANGAN</name>
<accession>A0A0E9S122</accession>